<evidence type="ECO:0000256" key="2">
    <source>
        <dbReference type="ARBA" id="ARBA00022801"/>
    </source>
</evidence>
<dbReference type="Pfam" id="PF03959">
    <property type="entry name" value="FSH1"/>
    <property type="match status" value="1"/>
</dbReference>
<dbReference type="AlphaFoldDB" id="A0AAX4IYA9"/>
<evidence type="ECO:0000313" key="4">
    <source>
        <dbReference type="EMBL" id="WQF88056.1"/>
    </source>
</evidence>
<dbReference type="KEGG" id="cdet:87949570"/>
<dbReference type="PANTHER" id="PTHR48070">
    <property type="entry name" value="ESTERASE OVCA2"/>
    <property type="match status" value="1"/>
</dbReference>
<accession>A0AAX4IYA9</accession>
<organism evidence="4 5">
    <name type="scientific">Colletotrichum destructivum</name>
    <dbReference type="NCBI Taxonomy" id="34406"/>
    <lineage>
        <taxon>Eukaryota</taxon>
        <taxon>Fungi</taxon>
        <taxon>Dikarya</taxon>
        <taxon>Ascomycota</taxon>
        <taxon>Pezizomycotina</taxon>
        <taxon>Sordariomycetes</taxon>
        <taxon>Hypocreomycetidae</taxon>
        <taxon>Glomerellales</taxon>
        <taxon>Glomerellaceae</taxon>
        <taxon>Colletotrichum</taxon>
        <taxon>Colletotrichum destructivum species complex</taxon>
    </lineage>
</organism>
<reference evidence="5" key="1">
    <citation type="journal article" date="2023" name="bioRxiv">
        <title>Complete genome of the Medicago anthracnose fungus, Colletotrichum destructivum, reveals a mini-chromosome-like region within a core chromosome.</title>
        <authorList>
            <person name="Lapalu N."/>
            <person name="Simon A."/>
            <person name="Lu A."/>
            <person name="Plaumann P.-L."/>
            <person name="Amselem J."/>
            <person name="Pigne S."/>
            <person name="Auger A."/>
            <person name="Koch C."/>
            <person name="Dallery J.-F."/>
            <person name="O'Connell R.J."/>
        </authorList>
    </citation>
    <scope>NUCLEOTIDE SEQUENCE [LARGE SCALE GENOMIC DNA]</scope>
    <source>
        <strain evidence="5">CBS 520.97</strain>
    </source>
</reference>
<name>A0AAX4IYA9_9PEZI</name>
<dbReference type="SUPFAM" id="SSF53474">
    <property type="entry name" value="alpha/beta-Hydrolases"/>
    <property type="match status" value="1"/>
</dbReference>
<evidence type="ECO:0000259" key="3">
    <source>
        <dbReference type="Pfam" id="PF03959"/>
    </source>
</evidence>
<feature type="domain" description="Serine hydrolase" evidence="3">
    <location>
        <begin position="3"/>
        <end position="217"/>
    </location>
</feature>
<dbReference type="EMBL" id="CP137312">
    <property type="protein sequence ID" value="WQF88056.1"/>
    <property type="molecule type" value="Genomic_DNA"/>
</dbReference>
<dbReference type="InterPro" id="IPR005645">
    <property type="entry name" value="FSH-like_dom"/>
</dbReference>
<dbReference type="RefSeq" id="XP_062785277.1">
    <property type="nucleotide sequence ID" value="XM_062929226.1"/>
</dbReference>
<dbReference type="Proteomes" id="UP001322277">
    <property type="component" value="Chromosome 8"/>
</dbReference>
<comment type="similarity">
    <text evidence="1">Belongs to the LovG family.</text>
</comment>
<gene>
    <name evidence="4" type="ORF">CDEST_13070</name>
</gene>
<dbReference type="GO" id="GO:0005634">
    <property type="term" value="C:nucleus"/>
    <property type="evidence" value="ECO:0007669"/>
    <property type="project" value="TreeGrafter"/>
</dbReference>
<dbReference type="PANTHER" id="PTHR48070:SF3">
    <property type="entry name" value="ESTERASE DBAE-RELATED"/>
    <property type="match status" value="1"/>
</dbReference>
<sequence>MVKPKILCLHGAGSNAAIFRVQLRRFTKALDDRFDFVFPNAPFECGIGPGMHPTFAGSGPFYRWQCEESNSEHLGLTAEDINRERETVRNHLGNLLKQVSDAPYVGIVAFSQGCGIATGLLLDQHELGRYWGQCLTFQFAWLVCSTYPPLTLLTSPKEHSAIHDQTVGIPSLHLVGTKDPYNGQSRKMYENFWKGPKTKYMEFEGSHHVPTTQADVDRVLGFLSQMTQSVVIM</sequence>
<dbReference type="GO" id="GO:0016787">
    <property type="term" value="F:hydrolase activity"/>
    <property type="evidence" value="ECO:0007669"/>
    <property type="project" value="UniProtKB-KW"/>
</dbReference>
<evidence type="ECO:0000256" key="1">
    <source>
        <dbReference type="ARBA" id="ARBA00005863"/>
    </source>
</evidence>
<keyword evidence="2 4" id="KW-0378">Hydrolase</keyword>
<dbReference type="InterPro" id="IPR029058">
    <property type="entry name" value="AB_hydrolase_fold"/>
</dbReference>
<dbReference type="GO" id="GO:0044550">
    <property type="term" value="P:secondary metabolite biosynthetic process"/>
    <property type="evidence" value="ECO:0007669"/>
    <property type="project" value="TreeGrafter"/>
</dbReference>
<dbReference type="Gene3D" id="3.40.50.1820">
    <property type="entry name" value="alpha/beta hydrolase"/>
    <property type="match status" value="1"/>
</dbReference>
<dbReference type="GeneID" id="87949570"/>
<dbReference type="GO" id="GO:0005737">
    <property type="term" value="C:cytoplasm"/>
    <property type="evidence" value="ECO:0007669"/>
    <property type="project" value="TreeGrafter"/>
</dbReference>
<evidence type="ECO:0000313" key="5">
    <source>
        <dbReference type="Proteomes" id="UP001322277"/>
    </source>
</evidence>
<keyword evidence="5" id="KW-1185">Reference proteome</keyword>
<protein>
    <submittedName>
        <fullName evidence="4">Serine hydrolase FSH, alpha/Beta hydrolase</fullName>
    </submittedName>
</protein>
<dbReference type="InterPro" id="IPR050593">
    <property type="entry name" value="LovG"/>
</dbReference>
<proteinExistence type="inferred from homology"/>